<gene>
    <name evidence="1" type="ORF">CCAX7_17710</name>
</gene>
<dbReference type="GO" id="GO:0016020">
    <property type="term" value="C:membrane"/>
    <property type="evidence" value="ECO:0007669"/>
    <property type="project" value="InterPro"/>
</dbReference>
<dbReference type="FunCoup" id="A0A402D3W9">
    <property type="interactions" value="23"/>
</dbReference>
<dbReference type="Pfam" id="PF02694">
    <property type="entry name" value="UPF0060"/>
    <property type="match status" value="1"/>
</dbReference>
<dbReference type="AlphaFoldDB" id="A0A402D3W9"/>
<reference evidence="1 2" key="1">
    <citation type="journal article" date="2019" name="Int. J. Syst. Evol. Microbiol.">
        <title>Capsulimonas corticalis gen. nov., sp. nov., an aerobic capsulated bacterium, of a novel bacterial order, Capsulimonadales ord. nov., of the class Armatimonadia of the phylum Armatimonadetes.</title>
        <authorList>
            <person name="Li J."/>
            <person name="Kudo C."/>
            <person name="Tonouchi A."/>
        </authorList>
    </citation>
    <scope>NUCLEOTIDE SEQUENCE [LARGE SCALE GENOMIC DNA]</scope>
    <source>
        <strain evidence="1 2">AX-7</strain>
    </source>
</reference>
<sequence length="104" mass="11293">MRTIMLLALAALLEVGGDAIVRWGITSHRIVGLVLGAAVLFTYGVVVNTPRWDFGRLLGVYVAIFFVISQIIGVTMSHERLPLPNILGGVLIISGGMLMTFWKP</sequence>
<dbReference type="RefSeq" id="WP_119324182.1">
    <property type="nucleotide sequence ID" value="NZ_AP025739.1"/>
</dbReference>
<dbReference type="Proteomes" id="UP000287394">
    <property type="component" value="Chromosome"/>
</dbReference>
<dbReference type="KEGG" id="ccot:CCAX7_17710"/>
<evidence type="ECO:0000313" key="1">
    <source>
        <dbReference type="EMBL" id="BDI29720.1"/>
    </source>
</evidence>
<name>A0A402D3W9_9BACT</name>
<proteinExistence type="predicted"/>
<dbReference type="Gene3D" id="1.10.3730.20">
    <property type="match status" value="1"/>
</dbReference>
<dbReference type="OrthoDB" id="123240at2"/>
<evidence type="ECO:0000313" key="2">
    <source>
        <dbReference type="Proteomes" id="UP000287394"/>
    </source>
</evidence>
<organism evidence="1 2">
    <name type="scientific">Capsulimonas corticalis</name>
    <dbReference type="NCBI Taxonomy" id="2219043"/>
    <lineage>
        <taxon>Bacteria</taxon>
        <taxon>Bacillati</taxon>
        <taxon>Armatimonadota</taxon>
        <taxon>Armatimonadia</taxon>
        <taxon>Capsulimonadales</taxon>
        <taxon>Capsulimonadaceae</taxon>
        <taxon>Capsulimonas</taxon>
    </lineage>
</organism>
<protein>
    <submittedName>
        <fullName evidence="1">Uncharacterized protein</fullName>
    </submittedName>
</protein>
<dbReference type="EMBL" id="AP025739">
    <property type="protein sequence ID" value="BDI29720.1"/>
    <property type="molecule type" value="Genomic_DNA"/>
</dbReference>
<dbReference type="InterPro" id="IPR003844">
    <property type="entry name" value="UPF0060"/>
</dbReference>
<accession>A0A402D3W9</accession>
<keyword evidence="2" id="KW-1185">Reference proteome</keyword>